<keyword evidence="3" id="KW-0687">Ribonucleoprotein</keyword>
<dbReference type="RefSeq" id="XP_053057180.1">
    <property type="nucleotide sequence ID" value="XM_053201205.1"/>
</dbReference>
<evidence type="ECO:0000313" key="5">
    <source>
        <dbReference type="RefSeq" id="XP_053057180.1"/>
    </source>
</evidence>
<comment type="similarity">
    <text evidence="1">Belongs to the eukaryotic ribosomal protein eS8 family.</text>
</comment>
<dbReference type="PANTHER" id="PTHR10394">
    <property type="entry name" value="40S RIBOSOMAL PROTEIN S8"/>
    <property type="match status" value="1"/>
</dbReference>
<dbReference type="Gene3D" id="3.10.290.70">
    <property type="match status" value="1"/>
</dbReference>
<evidence type="ECO:0000313" key="4">
    <source>
        <dbReference type="Proteomes" id="UP001652583"/>
    </source>
</evidence>
<dbReference type="Proteomes" id="UP001652583">
    <property type="component" value="Chromosome A3"/>
</dbReference>
<accession>A0ABM3NCM3</accession>
<gene>
    <name evidence="5" type="primary">LOC128311304</name>
</gene>
<keyword evidence="2" id="KW-0689">Ribosomal protein</keyword>
<dbReference type="InterPro" id="IPR022309">
    <property type="entry name" value="Ribosomal_Se8/biogenesis_NSA2"/>
</dbReference>
<organism evidence="4 5">
    <name type="scientific">Acinonyx jubatus</name>
    <name type="common">Cheetah</name>
    <dbReference type="NCBI Taxonomy" id="32536"/>
    <lineage>
        <taxon>Eukaryota</taxon>
        <taxon>Metazoa</taxon>
        <taxon>Chordata</taxon>
        <taxon>Craniata</taxon>
        <taxon>Vertebrata</taxon>
        <taxon>Euteleostomi</taxon>
        <taxon>Mammalia</taxon>
        <taxon>Eutheria</taxon>
        <taxon>Laurasiatheria</taxon>
        <taxon>Carnivora</taxon>
        <taxon>Feliformia</taxon>
        <taxon>Felidae</taxon>
        <taxon>Felinae</taxon>
        <taxon>Acinonyx</taxon>
    </lineage>
</organism>
<sequence>MKGCFVARVEAMGISWDNWHRSSKTGGRRKLYHRKHELGRPIANTKIGPHLIHAVQVPRGSKYCALRLDLGNFSWGSKCCMHKTRIAEVVHNASNNRLVHTKPLVENWIVFTDSTWYPQWDGSPCALLLGHKKGTKLVPEEEGILNKKHSKKIQEKYDERKKNAKISSLLEEPFQQGEFLARMASRPGQCGPADGCVLEGKELEPHLRKIKAQKGK</sequence>
<dbReference type="InterPro" id="IPR042563">
    <property type="entry name" value="Ribosomal_protein_eS8_euk"/>
</dbReference>
<dbReference type="Pfam" id="PF01201">
    <property type="entry name" value="Ribosomal_S8e"/>
    <property type="match status" value="1"/>
</dbReference>
<dbReference type="Gene3D" id="1.10.168.20">
    <property type="entry name" value="Ribosomal protein S8e, subdomain"/>
    <property type="match status" value="1"/>
</dbReference>
<evidence type="ECO:0000256" key="3">
    <source>
        <dbReference type="ARBA" id="ARBA00023274"/>
    </source>
</evidence>
<evidence type="ECO:0000256" key="2">
    <source>
        <dbReference type="ARBA" id="ARBA00022980"/>
    </source>
</evidence>
<name>A0ABM3NCM3_ACIJB</name>
<keyword evidence="4" id="KW-1185">Reference proteome</keyword>
<proteinExistence type="inferred from homology"/>
<dbReference type="InterPro" id="IPR001047">
    <property type="entry name" value="Ribosomal_eS8"/>
</dbReference>
<evidence type="ECO:0000256" key="1">
    <source>
        <dbReference type="ARBA" id="ARBA00005257"/>
    </source>
</evidence>
<dbReference type="GeneID" id="128311304"/>
<reference evidence="5" key="1">
    <citation type="submission" date="2025-08" db="UniProtKB">
        <authorList>
            <consortium name="RefSeq"/>
        </authorList>
    </citation>
    <scope>IDENTIFICATION</scope>
    <source>
        <tissue evidence="5">Blood</tissue>
    </source>
</reference>
<protein>
    <submittedName>
        <fullName evidence="5">40S ribosomal protein S8-like</fullName>
    </submittedName>
</protein>